<organism evidence="1 2">
    <name type="scientific">Bradyrhizobium ottawaense</name>
    <dbReference type="NCBI Taxonomy" id="931866"/>
    <lineage>
        <taxon>Bacteria</taxon>
        <taxon>Pseudomonadati</taxon>
        <taxon>Pseudomonadota</taxon>
        <taxon>Alphaproteobacteria</taxon>
        <taxon>Hyphomicrobiales</taxon>
        <taxon>Nitrobacteraceae</taxon>
        <taxon>Bradyrhizobium</taxon>
    </lineage>
</organism>
<name>A0A2U8P0Z1_9BRAD</name>
<gene>
    <name evidence="1" type="ORF">CIT37_02800</name>
</gene>
<reference evidence="1 2" key="1">
    <citation type="journal article" date="2014" name="Int. J. Syst. Evol. Microbiol.">
        <title>Bradyrhizobium ottawaense sp. nov., a symbiotic nitrogen fixing bacterium from root nodules of soybeans in Canada.</title>
        <authorList>
            <person name="Yu X."/>
            <person name="Cloutier S."/>
            <person name="Tambong J.T."/>
            <person name="Bromfield E.S."/>
        </authorList>
    </citation>
    <scope>NUCLEOTIDE SEQUENCE [LARGE SCALE GENOMIC DNA]</scope>
    <source>
        <strain evidence="1 2">OO99</strain>
    </source>
</reference>
<dbReference type="EMBL" id="CP029425">
    <property type="protein sequence ID" value="AWL91341.1"/>
    <property type="molecule type" value="Genomic_DNA"/>
</dbReference>
<evidence type="ECO:0000313" key="1">
    <source>
        <dbReference type="EMBL" id="AWL91341.1"/>
    </source>
</evidence>
<protein>
    <submittedName>
        <fullName evidence="1">Uncharacterized protein</fullName>
    </submittedName>
</protein>
<sequence length="187" mass="19939">MGVLSGWPTSLMGHERRSEVTNSGREFVDALGEMIQQAGQHKPVDLGLGCGDEVIALVVSLLLQALRPDPGLFLARPSSATIPVITSTRRSPCYWLEHGICHRSSSTDPLMPSCIAGAERGAVGASRRYNGPNISTTITTITRRVVAKAMMTIPLPAGRRLRGEAIGLQIDGITRGGRLSLSVLSKI</sequence>
<reference evidence="1 2" key="2">
    <citation type="journal article" date="2017" name="Syst. Appl. Microbiol.">
        <title>Soybeans inoculated with root zone soils of Canadian native legumes harbour diverse and novel Bradyrhizobium spp. that possess agricultural potential.</title>
        <authorList>
            <person name="Bromfield E.S.P."/>
            <person name="Cloutier S."/>
            <person name="Tambong J.T."/>
            <person name="Tran Thi T.V."/>
        </authorList>
    </citation>
    <scope>NUCLEOTIDE SEQUENCE [LARGE SCALE GENOMIC DNA]</scope>
    <source>
        <strain evidence="1 2">OO99</strain>
    </source>
</reference>
<dbReference type="OrthoDB" id="8219782at2"/>
<dbReference type="Proteomes" id="UP000215703">
    <property type="component" value="Chromosome"/>
</dbReference>
<dbReference type="AlphaFoldDB" id="A0A2U8P0Z1"/>
<proteinExistence type="predicted"/>
<accession>A0A2U8P0Z1</accession>
<evidence type="ECO:0000313" key="2">
    <source>
        <dbReference type="Proteomes" id="UP000215703"/>
    </source>
</evidence>